<reference evidence="2" key="2">
    <citation type="journal article" date="2021" name="Microbiome">
        <title>Successional dynamics and alternative stable states in a saline activated sludge microbial community over 9 years.</title>
        <authorList>
            <person name="Wang Y."/>
            <person name="Ye J."/>
            <person name="Ju F."/>
            <person name="Liu L."/>
            <person name="Boyd J.A."/>
            <person name="Deng Y."/>
            <person name="Parks D.H."/>
            <person name="Jiang X."/>
            <person name="Yin X."/>
            <person name="Woodcroft B.J."/>
            <person name="Tyson G.W."/>
            <person name="Hugenholtz P."/>
            <person name="Polz M.F."/>
            <person name="Zhang T."/>
        </authorList>
    </citation>
    <scope>NUCLEOTIDE SEQUENCE</scope>
    <source>
        <strain evidence="2">HKST-UBA12</strain>
    </source>
</reference>
<protein>
    <submittedName>
        <fullName evidence="2">Uncharacterized protein</fullName>
    </submittedName>
</protein>
<reference evidence="2" key="1">
    <citation type="submission" date="2020-04" db="EMBL/GenBank/DDBJ databases">
        <authorList>
            <person name="Zhang T."/>
        </authorList>
    </citation>
    <scope>NUCLEOTIDE SEQUENCE</scope>
    <source>
        <strain evidence="2">HKST-UBA12</strain>
    </source>
</reference>
<gene>
    <name evidence="2" type="ORF">KC640_02670</name>
</gene>
<dbReference type="Proteomes" id="UP000760819">
    <property type="component" value="Unassembled WGS sequence"/>
</dbReference>
<sequence>MSTLSESRKLLVLPGSSVSFAEYLVLVALIKKLIAKGTEVSIAQAKPFPQNFTSVVSFPEVRKIDKLPPRKFILSFDKGSDVVKNIQWQQSDQKINFHISMEKGQFKPEGLNLDIEGADFDTILYYRVNSFAEVQQLFADFPGIVHEVKNVTIAEQFTINNAKVELVDFAEASNFTEKAHLAVKQLGLDSESASILLAAIIGASSRFKTNVGRKSFSYAAELVTAGASIEMANNLLERSQGGSAKSTPQGTEKPEAKNEGSKPTTKPSSEKPAVGGDKPQSNNSGNKQAGAVSATRI</sequence>
<evidence type="ECO:0000313" key="3">
    <source>
        <dbReference type="Proteomes" id="UP000760819"/>
    </source>
</evidence>
<evidence type="ECO:0000256" key="1">
    <source>
        <dbReference type="SAM" id="MobiDB-lite"/>
    </source>
</evidence>
<feature type="region of interest" description="Disordered" evidence="1">
    <location>
        <begin position="239"/>
        <end position="297"/>
    </location>
</feature>
<evidence type="ECO:0000313" key="2">
    <source>
        <dbReference type="EMBL" id="MCA9379307.1"/>
    </source>
</evidence>
<name>A0A955KYZ0_9BACT</name>
<accession>A0A955KYZ0</accession>
<dbReference type="EMBL" id="JAGQLI010000136">
    <property type="protein sequence ID" value="MCA9379307.1"/>
    <property type="molecule type" value="Genomic_DNA"/>
</dbReference>
<dbReference type="AlphaFoldDB" id="A0A955KYZ0"/>
<organism evidence="2 3">
    <name type="scientific">Candidatus Dojkabacteria bacterium</name>
    <dbReference type="NCBI Taxonomy" id="2099670"/>
    <lineage>
        <taxon>Bacteria</taxon>
        <taxon>Candidatus Dojkabacteria</taxon>
    </lineage>
</organism>
<feature type="compositionally biased region" description="Polar residues" evidence="1">
    <location>
        <begin position="239"/>
        <end position="250"/>
    </location>
</feature>
<comment type="caution">
    <text evidence="2">The sequence shown here is derived from an EMBL/GenBank/DDBJ whole genome shotgun (WGS) entry which is preliminary data.</text>
</comment>
<proteinExistence type="predicted"/>